<dbReference type="Proteomes" id="UP000092093">
    <property type="component" value="Unassembled WGS sequence"/>
</dbReference>
<dbReference type="AlphaFoldDB" id="A0A1B7X6X1"/>
<dbReference type="Pfam" id="PF22319">
    <property type="entry name" value="DUF6972"/>
    <property type="match status" value="1"/>
</dbReference>
<evidence type="ECO:0000313" key="3">
    <source>
        <dbReference type="Proteomes" id="UP000092093"/>
    </source>
</evidence>
<dbReference type="EMBL" id="LJOW01000008">
    <property type="protein sequence ID" value="OBQ45126.1"/>
    <property type="molecule type" value="Genomic_DNA"/>
</dbReference>
<feature type="domain" description="DUF6972" evidence="1">
    <location>
        <begin position="7"/>
        <end position="109"/>
    </location>
</feature>
<comment type="caution">
    <text evidence="2">The sequence shown here is derived from an EMBL/GenBank/DDBJ whole genome shotgun (WGS) entry which is preliminary data.</text>
</comment>
<name>A0A1B7X6X1_APHFL</name>
<accession>A0A1B7X6X1</accession>
<evidence type="ECO:0000259" key="1">
    <source>
        <dbReference type="Pfam" id="PF22319"/>
    </source>
</evidence>
<reference evidence="2 3" key="1">
    <citation type="submission" date="2015-09" db="EMBL/GenBank/DDBJ databases">
        <title>Aphanizomenon flos-aquae WA102.</title>
        <authorList>
            <person name="Driscoll C."/>
        </authorList>
    </citation>
    <scope>NUCLEOTIDE SEQUENCE [LARGE SCALE GENOMIC DNA]</scope>
    <source>
        <strain evidence="2">WA102</strain>
    </source>
</reference>
<organism evidence="2 3">
    <name type="scientific">Aphanizomenon flos-aquae WA102</name>
    <dbReference type="NCBI Taxonomy" id="1710896"/>
    <lineage>
        <taxon>Bacteria</taxon>
        <taxon>Bacillati</taxon>
        <taxon>Cyanobacteriota</taxon>
        <taxon>Cyanophyceae</taxon>
        <taxon>Nostocales</taxon>
        <taxon>Aphanizomenonaceae</taxon>
        <taxon>Aphanizomenon</taxon>
    </lineage>
</organism>
<sequence>MSGIEKQLTLDTRHIAKHLPDTPQMQRLLQREGFAHVFNDEATMLRVAQAIIENGEFTGIIRNHQRYGLYFTGAIGYRIEINGSQIPLHYAEIKVTGDRYHVIPRTRPSQ</sequence>
<dbReference type="InterPro" id="IPR054245">
    <property type="entry name" value="DUF6972"/>
</dbReference>
<gene>
    <name evidence="2" type="ORF">AN484_03200</name>
</gene>
<protein>
    <recommendedName>
        <fullName evidence="1">DUF6972 domain-containing protein</fullName>
    </recommendedName>
</protein>
<proteinExistence type="predicted"/>
<evidence type="ECO:0000313" key="2">
    <source>
        <dbReference type="EMBL" id="OBQ45126.1"/>
    </source>
</evidence>